<protein>
    <submittedName>
        <fullName evidence="1">Uncharacterized protein</fullName>
    </submittedName>
</protein>
<dbReference type="Proteomes" id="UP000218103">
    <property type="component" value="Chromosome 1"/>
</dbReference>
<sequence>MAPVQRMEVNMDRALPGRPRARAFSARRTGSGIGVARFALVPLPANFVAQGFAAPTTATTRAQ</sequence>
<reference evidence="2" key="1">
    <citation type="submission" date="2017-09" db="EMBL/GenBank/DDBJ databases">
        <title>FDA dAtabase for Regulatory Grade micrObial Sequences (FDA-ARGOS): Supporting development and validation of Infectious Disease Dx tests.</title>
        <authorList>
            <person name="Minogue T."/>
            <person name="Wolcott M."/>
            <person name="Wasieloski L."/>
            <person name="Aguilar W."/>
            <person name="Moore D."/>
            <person name="Tallon L.J."/>
            <person name="Sadzewicz L."/>
            <person name="Ott S."/>
            <person name="Zhao X."/>
            <person name="Nagaraj S."/>
            <person name="Vavikolanu K."/>
            <person name="Aluvathingal J."/>
            <person name="Nadendla S."/>
            <person name="Sichtig H."/>
        </authorList>
    </citation>
    <scope>NUCLEOTIDE SEQUENCE [LARGE SCALE GENOMIC DNA]</scope>
    <source>
        <strain evidence="2">FDAARGOS_388</strain>
    </source>
</reference>
<accession>A0ABM6NW64</accession>
<dbReference type="EMBL" id="CP023518">
    <property type="protein sequence ID" value="ATF79148.1"/>
    <property type="molecule type" value="Genomic_DNA"/>
</dbReference>
<name>A0ABM6NW64_BURCE</name>
<keyword evidence="2" id="KW-1185">Reference proteome</keyword>
<evidence type="ECO:0000313" key="1">
    <source>
        <dbReference type="EMBL" id="ATF79148.1"/>
    </source>
</evidence>
<organism evidence="1 2">
    <name type="scientific">Burkholderia cepacia</name>
    <name type="common">Pseudomonas cepacia</name>
    <dbReference type="NCBI Taxonomy" id="292"/>
    <lineage>
        <taxon>Bacteria</taxon>
        <taxon>Pseudomonadati</taxon>
        <taxon>Pseudomonadota</taxon>
        <taxon>Betaproteobacteria</taxon>
        <taxon>Burkholderiales</taxon>
        <taxon>Burkholderiaceae</taxon>
        <taxon>Burkholderia</taxon>
        <taxon>Burkholderia cepacia complex</taxon>
    </lineage>
</organism>
<proteinExistence type="predicted"/>
<gene>
    <name evidence="1" type="ORF">CO711_18170</name>
</gene>
<evidence type="ECO:0000313" key="2">
    <source>
        <dbReference type="Proteomes" id="UP000218103"/>
    </source>
</evidence>